<comment type="caution">
    <text evidence="2">The sequence shown here is derived from an EMBL/GenBank/DDBJ whole genome shotgun (WGS) entry which is preliminary data.</text>
</comment>
<name>A0A7X0J0F7_9SPHI</name>
<feature type="transmembrane region" description="Helical" evidence="1">
    <location>
        <begin position="20"/>
        <end position="42"/>
    </location>
</feature>
<accession>A0A7X0J0F7</accession>
<sequence length="217" mass="24700">MQTTNKGYLDQIRIAKRNYYLFLAVTLLIPILMFAFLATRIISLDRSLIKIEATIANFNIGNGGKGRPQYCFKVVGYPASFSRVYQGIFKSSPKDRIEAIYGHMPIFTDTTRVPVSFYIAAEDRARLNLAKEDVTWYYLSPKTPIDSGKKGFYWDLYLHVSQSDLFFNLLTFACLLNVLTCIMAFYWSTQVPLVNAKSSCFIIAVVLLGLVCLFMTL</sequence>
<dbReference type="RefSeq" id="WP_184622718.1">
    <property type="nucleotide sequence ID" value="NZ_JACHCC010000002.1"/>
</dbReference>
<dbReference type="EMBL" id="JACHCC010000002">
    <property type="protein sequence ID" value="MBB6498518.1"/>
    <property type="molecule type" value="Genomic_DNA"/>
</dbReference>
<dbReference type="Proteomes" id="UP000521017">
    <property type="component" value="Unassembled WGS sequence"/>
</dbReference>
<evidence type="ECO:0000256" key="1">
    <source>
        <dbReference type="SAM" id="Phobius"/>
    </source>
</evidence>
<feature type="transmembrane region" description="Helical" evidence="1">
    <location>
        <begin position="193"/>
        <end position="215"/>
    </location>
</feature>
<evidence type="ECO:0000313" key="2">
    <source>
        <dbReference type="EMBL" id="MBB6498518.1"/>
    </source>
</evidence>
<protein>
    <submittedName>
        <fullName evidence="2">Uncharacterized protein</fullName>
    </submittedName>
</protein>
<gene>
    <name evidence="2" type="ORF">HDF25_000655</name>
</gene>
<organism evidence="2 3">
    <name type="scientific">Pedobacter cryoconitis</name>
    <dbReference type="NCBI Taxonomy" id="188932"/>
    <lineage>
        <taxon>Bacteria</taxon>
        <taxon>Pseudomonadati</taxon>
        <taxon>Bacteroidota</taxon>
        <taxon>Sphingobacteriia</taxon>
        <taxon>Sphingobacteriales</taxon>
        <taxon>Sphingobacteriaceae</taxon>
        <taxon>Pedobacter</taxon>
    </lineage>
</organism>
<proteinExistence type="predicted"/>
<reference evidence="2 3" key="1">
    <citation type="submission" date="2020-08" db="EMBL/GenBank/DDBJ databases">
        <title>Genomic Encyclopedia of Type Strains, Phase IV (KMG-V): Genome sequencing to study the core and pangenomes of soil and plant-associated prokaryotes.</title>
        <authorList>
            <person name="Whitman W."/>
        </authorList>
    </citation>
    <scope>NUCLEOTIDE SEQUENCE [LARGE SCALE GENOMIC DNA]</scope>
    <source>
        <strain evidence="2 3">M2T3</strain>
    </source>
</reference>
<evidence type="ECO:0000313" key="3">
    <source>
        <dbReference type="Proteomes" id="UP000521017"/>
    </source>
</evidence>
<keyword evidence="1" id="KW-1133">Transmembrane helix</keyword>
<keyword evidence="1" id="KW-0812">Transmembrane</keyword>
<dbReference type="AlphaFoldDB" id="A0A7X0J0F7"/>
<feature type="transmembrane region" description="Helical" evidence="1">
    <location>
        <begin position="165"/>
        <end position="187"/>
    </location>
</feature>
<keyword evidence="1" id="KW-0472">Membrane</keyword>